<proteinExistence type="predicted"/>
<evidence type="ECO:0000313" key="8">
    <source>
        <dbReference type="Proteomes" id="UP000566454"/>
    </source>
</evidence>
<dbReference type="PANTHER" id="PTHR34260">
    <property type="entry name" value="UBIQUINOL-CYTOCHROME-C REDUCTASE COMPLEX ASSEMBLY FACTOR 2"/>
    <property type="match status" value="1"/>
</dbReference>
<evidence type="ECO:0000256" key="2">
    <source>
        <dbReference type="ARBA" id="ARBA00022946"/>
    </source>
</evidence>
<keyword evidence="4" id="KW-1135">Mitochondrion nucleoid</keyword>
<evidence type="ECO:0000313" key="7">
    <source>
        <dbReference type="EMBL" id="NWT73835.1"/>
    </source>
</evidence>
<protein>
    <recommendedName>
        <fullName evidence="6">Mitochondrial nucleoid factor 1</fullName>
    </recommendedName>
    <alternativeName>
        <fullName evidence="5">Mitochondrial protein M19</fullName>
    </alternativeName>
</protein>
<comment type="subcellular location">
    <subcellularLocation>
        <location evidence="1">Mitochondrion matrix</location>
        <location evidence="1">Mitochondrion nucleoid</location>
    </subcellularLocation>
</comment>
<feature type="non-terminal residue" evidence="7">
    <location>
        <position position="1"/>
    </location>
</feature>
<comment type="caution">
    <text evidence="7">The sequence shown here is derived from an EMBL/GenBank/DDBJ whole genome shotgun (WGS) entry which is preliminary data.</text>
</comment>
<dbReference type="OrthoDB" id="6266314at2759"/>
<keyword evidence="2" id="KW-0809">Transit peptide</keyword>
<sequence length="125" mass="14884">MAASRYRRFLRLCEEWPVEETKQQRDLGSFLRQRVAQAFREGENTPISDPAACDQMYESLVRIHTNFYKNKYPRLKDTTFTGVTVEDCRTILATDILRQMEDMKKGTWKRLREKFSAKKPEEDLK</sequence>
<gene>
    <name evidence="7" type="primary">Uqcc2</name>
    <name evidence="7" type="ORF">PRUHIM_R04916</name>
</gene>
<dbReference type="PANTHER" id="PTHR34260:SF1">
    <property type="entry name" value="UBIQUINOL-CYTOCHROME-C REDUCTASE COMPLEX ASSEMBLY FACTOR 2"/>
    <property type="match status" value="1"/>
</dbReference>
<evidence type="ECO:0000256" key="3">
    <source>
        <dbReference type="ARBA" id="ARBA00023128"/>
    </source>
</evidence>
<reference evidence="7 8" key="1">
    <citation type="submission" date="2019-09" db="EMBL/GenBank/DDBJ databases">
        <title>Bird 10,000 Genomes (B10K) Project - Family phase.</title>
        <authorList>
            <person name="Zhang G."/>
        </authorList>
    </citation>
    <scope>NUCLEOTIDE SEQUENCE [LARGE SCALE GENOMIC DNA]</scope>
    <source>
        <strain evidence="7">B10K-DU-013-18</strain>
        <tissue evidence="7">Muscle</tissue>
    </source>
</reference>
<dbReference type="InterPro" id="IPR037698">
    <property type="entry name" value="UQCC2"/>
</dbReference>
<evidence type="ECO:0000256" key="1">
    <source>
        <dbReference type="ARBA" id="ARBA00004436"/>
    </source>
</evidence>
<accession>A0A7K5R2X0</accession>
<evidence type="ECO:0000256" key="6">
    <source>
        <dbReference type="ARBA" id="ARBA00032983"/>
    </source>
</evidence>
<feature type="non-terminal residue" evidence="7">
    <location>
        <position position="125"/>
    </location>
</feature>
<dbReference type="GO" id="GO:0042645">
    <property type="term" value="C:mitochondrial nucleoid"/>
    <property type="evidence" value="ECO:0007669"/>
    <property type="project" value="UniProtKB-SubCell"/>
</dbReference>
<dbReference type="Pfam" id="PF20180">
    <property type="entry name" value="UQCC2_CBP6"/>
    <property type="match status" value="1"/>
</dbReference>
<organism evidence="7 8">
    <name type="scientific">Prunella himalayana</name>
    <dbReference type="NCBI Taxonomy" id="670356"/>
    <lineage>
        <taxon>Eukaryota</taxon>
        <taxon>Metazoa</taxon>
        <taxon>Chordata</taxon>
        <taxon>Craniata</taxon>
        <taxon>Vertebrata</taxon>
        <taxon>Euteleostomi</taxon>
        <taxon>Archelosauria</taxon>
        <taxon>Archosauria</taxon>
        <taxon>Dinosauria</taxon>
        <taxon>Saurischia</taxon>
        <taxon>Theropoda</taxon>
        <taxon>Coelurosauria</taxon>
        <taxon>Aves</taxon>
        <taxon>Neognathae</taxon>
        <taxon>Neoaves</taxon>
        <taxon>Telluraves</taxon>
        <taxon>Australaves</taxon>
        <taxon>Passeriformes</taxon>
        <taxon>Passeroidea</taxon>
        <taxon>Prunellidae</taxon>
        <taxon>Prunella</taxon>
    </lineage>
</organism>
<dbReference type="GO" id="GO:0034551">
    <property type="term" value="P:mitochondrial respiratory chain complex III assembly"/>
    <property type="evidence" value="ECO:0007669"/>
    <property type="project" value="TreeGrafter"/>
</dbReference>
<dbReference type="EMBL" id="VYZK01000533">
    <property type="protein sequence ID" value="NWT73835.1"/>
    <property type="molecule type" value="Genomic_DNA"/>
</dbReference>
<keyword evidence="3" id="KW-0496">Mitochondrion</keyword>
<evidence type="ECO:0000256" key="4">
    <source>
        <dbReference type="ARBA" id="ARBA00023271"/>
    </source>
</evidence>
<keyword evidence="8" id="KW-1185">Reference proteome</keyword>
<name>A0A7K5R2X0_9PASE</name>
<dbReference type="Proteomes" id="UP000566454">
    <property type="component" value="Unassembled WGS sequence"/>
</dbReference>
<evidence type="ECO:0000256" key="5">
    <source>
        <dbReference type="ARBA" id="ARBA00031206"/>
    </source>
</evidence>
<dbReference type="AlphaFoldDB" id="A0A7K5R2X0"/>